<dbReference type="Gene3D" id="3.30.300.70">
    <property type="entry name" value="RimP-like superfamily, N-terminal"/>
    <property type="match status" value="1"/>
</dbReference>
<dbReference type="SUPFAM" id="SSF75420">
    <property type="entry name" value="YhbC-like, N-terminal domain"/>
    <property type="match status" value="1"/>
</dbReference>
<dbReference type="InterPro" id="IPR035956">
    <property type="entry name" value="RimP_N_sf"/>
</dbReference>
<keyword evidence="7" id="KW-1185">Reference proteome</keyword>
<sequence>MLQKDSQLDEIRSLITRNLTREDVFLVDLELKSSSGAPSLSVYIESDSGGIKLDDCALISRQVQTVIEAHEVLGDRFTLNVSSPGLDRPLKLQRQYYLNIGRKARVKHQAETEKGPEVVVTEGQLKQVDDDHIILQMQKKEAVIRFGHIIETKIIPSF</sequence>
<dbReference type="AlphaFoldDB" id="A0A345UKD6"/>
<evidence type="ECO:0000259" key="4">
    <source>
        <dbReference type="Pfam" id="PF02576"/>
    </source>
</evidence>
<dbReference type="InterPro" id="IPR028998">
    <property type="entry name" value="RimP_C"/>
</dbReference>
<keyword evidence="2 3" id="KW-0690">Ribosome biogenesis</keyword>
<dbReference type="GO" id="GO:0005829">
    <property type="term" value="C:cytosol"/>
    <property type="evidence" value="ECO:0007669"/>
    <property type="project" value="TreeGrafter"/>
</dbReference>
<keyword evidence="1 3" id="KW-0963">Cytoplasm</keyword>
<dbReference type="PANTHER" id="PTHR33867">
    <property type="entry name" value="RIBOSOME MATURATION FACTOR RIMP"/>
    <property type="match status" value="1"/>
</dbReference>
<dbReference type="InterPro" id="IPR036847">
    <property type="entry name" value="RimP_C_sf"/>
</dbReference>
<dbReference type="SUPFAM" id="SSF74942">
    <property type="entry name" value="YhbC-like, C-terminal domain"/>
    <property type="match status" value="1"/>
</dbReference>
<evidence type="ECO:0000259" key="5">
    <source>
        <dbReference type="Pfam" id="PF17384"/>
    </source>
</evidence>
<protein>
    <recommendedName>
        <fullName evidence="3">Ribosome maturation factor RimP</fullName>
    </recommendedName>
</protein>
<comment type="subcellular location">
    <subcellularLocation>
        <location evidence="3">Cytoplasm</location>
    </subcellularLocation>
</comment>
<evidence type="ECO:0000313" key="7">
    <source>
        <dbReference type="Proteomes" id="UP000254808"/>
    </source>
</evidence>
<evidence type="ECO:0000313" key="6">
    <source>
        <dbReference type="EMBL" id="AXJ00938.1"/>
    </source>
</evidence>
<name>A0A345UKD6_9BACT</name>
<feature type="domain" description="Ribosome maturation factor RimP N-terminal" evidence="4">
    <location>
        <begin position="19"/>
        <end position="87"/>
    </location>
</feature>
<dbReference type="HAMAP" id="MF_01077">
    <property type="entry name" value="RimP"/>
    <property type="match status" value="1"/>
</dbReference>
<comment type="similarity">
    <text evidence="3">Belongs to the RimP family.</text>
</comment>
<dbReference type="InterPro" id="IPR028989">
    <property type="entry name" value="RimP_N"/>
</dbReference>
<dbReference type="Proteomes" id="UP000254808">
    <property type="component" value="Chromosome"/>
</dbReference>
<dbReference type="GO" id="GO:0006412">
    <property type="term" value="P:translation"/>
    <property type="evidence" value="ECO:0007669"/>
    <property type="project" value="TreeGrafter"/>
</dbReference>
<proteinExistence type="inferred from homology"/>
<dbReference type="InterPro" id="IPR003728">
    <property type="entry name" value="Ribosome_maturation_RimP"/>
</dbReference>
<dbReference type="KEGG" id="cprv:CYPRO_1687"/>
<evidence type="ECO:0000256" key="2">
    <source>
        <dbReference type="ARBA" id="ARBA00022517"/>
    </source>
</evidence>
<dbReference type="PANTHER" id="PTHR33867:SF1">
    <property type="entry name" value="RIBOSOME MATURATION FACTOR RIMP"/>
    <property type="match status" value="1"/>
</dbReference>
<dbReference type="OrthoDB" id="9789702at2"/>
<dbReference type="GO" id="GO:0000028">
    <property type="term" value="P:ribosomal small subunit assembly"/>
    <property type="evidence" value="ECO:0007669"/>
    <property type="project" value="TreeGrafter"/>
</dbReference>
<dbReference type="RefSeq" id="WP_114984185.1">
    <property type="nucleotide sequence ID" value="NZ_CP027806.1"/>
</dbReference>
<organism evidence="6 7">
    <name type="scientific">Cyclonatronum proteinivorum</name>
    <dbReference type="NCBI Taxonomy" id="1457365"/>
    <lineage>
        <taxon>Bacteria</taxon>
        <taxon>Pseudomonadati</taxon>
        <taxon>Balneolota</taxon>
        <taxon>Balneolia</taxon>
        <taxon>Balneolales</taxon>
        <taxon>Cyclonatronaceae</taxon>
        <taxon>Cyclonatronum</taxon>
    </lineage>
</organism>
<accession>A0A345UKD6</accession>
<gene>
    <name evidence="3" type="primary">rimP</name>
    <name evidence="6" type="ORF">CYPRO_1687</name>
</gene>
<evidence type="ECO:0000256" key="1">
    <source>
        <dbReference type="ARBA" id="ARBA00022490"/>
    </source>
</evidence>
<comment type="function">
    <text evidence="3">Required for maturation of 30S ribosomal subunits.</text>
</comment>
<dbReference type="Pfam" id="PF17384">
    <property type="entry name" value="DUF150_C"/>
    <property type="match status" value="1"/>
</dbReference>
<evidence type="ECO:0000256" key="3">
    <source>
        <dbReference type="HAMAP-Rule" id="MF_01077"/>
    </source>
</evidence>
<dbReference type="EMBL" id="CP027806">
    <property type="protein sequence ID" value="AXJ00938.1"/>
    <property type="molecule type" value="Genomic_DNA"/>
</dbReference>
<feature type="domain" description="Ribosome maturation factor RimP C-terminal" evidence="5">
    <location>
        <begin position="90"/>
        <end position="158"/>
    </location>
</feature>
<reference evidence="6 7" key="1">
    <citation type="submission" date="2018-03" db="EMBL/GenBank/DDBJ databases">
        <title>Phenotypic and genomic properties of Cyclonatronum proteinivorum gen. nov., sp. nov., a haloalkaliphilic bacteroidete from soda lakes possessing Na+-translocating rhodopsin.</title>
        <authorList>
            <person name="Toshchakov S.V."/>
            <person name="Korzhenkov A."/>
            <person name="Samarov N.I."/>
            <person name="Kublanov I.V."/>
            <person name="Muntyan M.S."/>
            <person name="Sorokin D.Y."/>
        </authorList>
    </citation>
    <scope>NUCLEOTIDE SEQUENCE [LARGE SCALE GENOMIC DNA]</scope>
    <source>
        <strain evidence="6 7">Omega</strain>
    </source>
</reference>
<dbReference type="Pfam" id="PF02576">
    <property type="entry name" value="RimP_N"/>
    <property type="match status" value="1"/>
</dbReference>